<evidence type="ECO:0000256" key="3">
    <source>
        <dbReference type="SAM" id="MobiDB-lite"/>
    </source>
</evidence>
<comment type="caution">
    <text evidence="6">The sequence shown here is derived from an EMBL/GenBank/DDBJ whole genome shotgun (WGS) entry which is preliminary data.</text>
</comment>
<dbReference type="OrthoDB" id="5086500at2759"/>
<keyword evidence="2" id="KW-0175">Coiled coil</keyword>
<dbReference type="Pfam" id="PF25053">
    <property type="entry name" value="DUF7791"/>
    <property type="match status" value="1"/>
</dbReference>
<evidence type="ECO:0000256" key="2">
    <source>
        <dbReference type="SAM" id="Coils"/>
    </source>
</evidence>
<dbReference type="PANTHER" id="PTHR10039">
    <property type="entry name" value="AMELOGENIN"/>
    <property type="match status" value="1"/>
</dbReference>
<evidence type="ECO:0000256" key="1">
    <source>
        <dbReference type="ARBA" id="ARBA00022737"/>
    </source>
</evidence>
<keyword evidence="7" id="KW-1185">Reference proteome</keyword>
<dbReference type="EMBL" id="JAPEVB010000006">
    <property type="protein sequence ID" value="KAJ4386878.1"/>
    <property type="molecule type" value="Genomic_DNA"/>
</dbReference>
<evidence type="ECO:0000259" key="4">
    <source>
        <dbReference type="Pfam" id="PF24883"/>
    </source>
</evidence>
<dbReference type="InterPro" id="IPR056884">
    <property type="entry name" value="NPHP3-like_N"/>
</dbReference>
<name>A0A9W9CTZ6_9PEZI</name>
<dbReference type="InterPro" id="IPR027417">
    <property type="entry name" value="P-loop_NTPase"/>
</dbReference>
<dbReference type="PANTHER" id="PTHR10039:SF5">
    <property type="entry name" value="NACHT DOMAIN-CONTAINING PROTEIN"/>
    <property type="match status" value="1"/>
</dbReference>
<reference evidence="6" key="1">
    <citation type="submission" date="2022-10" db="EMBL/GenBank/DDBJ databases">
        <title>Tapping the CABI collections for fungal endophytes: first genome assemblies for Collariella, Neodidymelliopsis, Ascochyta clinopodiicola, Didymella pomorum, Didymosphaeria variabile, Neocosmospora piperis and Neocucurbitaria cava.</title>
        <authorList>
            <person name="Hill R."/>
        </authorList>
    </citation>
    <scope>NUCLEOTIDE SEQUENCE</scope>
    <source>
        <strain evidence="6">IMI 355082</strain>
    </source>
</reference>
<keyword evidence="1" id="KW-0677">Repeat</keyword>
<sequence>MSGLEPIAALGLACNILQLVELGCQTIDRIKNVYQGRSLDKDLDENAAALGILSDEVKKETQPGRKKYEKVLLESAEKCFTAAQDLREEVRFLLRNAKQGSLASALKVSSKVAWRKRRLERLKGSLEQAEKQMQSGLLTQIWSSTKAAEIDLNGARQDLRFFIKQYKDGHRQTADLVSSEGLRTREHISHEAQQTKEAIAQVDQKADRIVVLHDIQVDEQARKRFIQSLKYPGLNERRNRVGDAYEDSLKWVFVGDNDDDEASQSNYSYDSDEEPHSLSASYTESESDSESNGGEQSNTKATLLEEADDGDRDLEDPSQLQWNSFSNWLSSTDSIYWMSGKPGSGKTTLVKYVLEHEQTRKHLDIWSSGCMVVSHYFWRPGTRMQKSLEGLFFSLLHQLLSSSATALKAVSSSVSGTKDSHTDWSSAELRAAIQTALNAYEHGVCLFVDGIDEIDPQDETDPGIPEFLDWVLGLSQKEKIKFCLASRPDPHILETSLSKYPRLRLQDLNYQDLMAYAKGHVDVSKMDLSDDVYRSMYFVRSLVHKAEGVFLWLIFATRSINTGINNGDNSELLRKRIDYLPKGLDNLYQDMWDRVGADHPHEYRQTAALYFKALLRSPDIYIQERGSLGALTIMLATTSMGDEILNAPDDSSKLVCRVEILRKCQEFEKKIKIYCFGLVEIVPGKHHYIPRDAALQSWYGHKYDNVFLHAYASRLRFVHRTAMDFLTDTELGQKVLAFDKLSNFALHYRLVKASLACMVLFTSFYPHDSNLGNITFRRSWQGTDDWVPKDWDNLILLLEKLANAGRLLTSSGRETKVALCVGVVFLRHLVLRQLDDQFVISRVKDGALSSNELSDVLLAAGEAMSDPGTFRELLAAGADPNWQGPLAAVVLFLQKCSGKILLAP</sequence>
<organism evidence="6 7">
    <name type="scientific">Gnomoniopsis smithogilvyi</name>
    <dbReference type="NCBI Taxonomy" id="1191159"/>
    <lineage>
        <taxon>Eukaryota</taxon>
        <taxon>Fungi</taxon>
        <taxon>Dikarya</taxon>
        <taxon>Ascomycota</taxon>
        <taxon>Pezizomycotina</taxon>
        <taxon>Sordariomycetes</taxon>
        <taxon>Sordariomycetidae</taxon>
        <taxon>Diaporthales</taxon>
        <taxon>Gnomoniaceae</taxon>
        <taxon>Gnomoniopsis</taxon>
    </lineage>
</organism>
<gene>
    <name evidence="6" type="ORF">N0V93_009777</name>
</gene>
<evidence type="ECO:0000313" key="7">
    <source>
        <dbReference type="Proteomes" id="UP001140453"/>
    </source>
</evidence>
<feature type="domain" description="Nephrocystin 3-like N-terminal" evidence="4">
    <location>
        <begin position="321"/>
        <end position="487"/>
    </location>
</feature>
<dbReference type="Proteomes" id="UP001140453">
    <property type="component" value="Unassembled WGS sequence"/>
</dbReference>
<evidence type="ECO:0000313" key="6">
    <source>
        <dbReference type="EMBL" id="KAJ4386878.1"/>
    </source>
</evidence>
<dbReference type="Gene3D" id="3.40.50.300">
    <property type="entry name" value="P-loop containing nucleotide triphosphate hydrolases"/>
    <property type="match status" value="1"/>
</dbReference>
<dbReference type="Pfam" id="PF24883">
    <property type="entry name" value="NPHP3_N"/>
    <property type="match status" value="1"/>
</dbReference>
<proteinExistence type="predicted"/>
<dbReference type="InterPro" id="IPR056693">
    <property type="entry name" value="DUF7791"/>
</dbReference>
<feature type="coiled-coil region" evidence="2">
    <location>
        <begin position="112"/>
        <end position="139"/>
    </location>
</feature>
<feature type="domain" description="DUF7791" evidence="5">
    <location>
        <begin position="601"/>
        <end position="759"/>
    </location>
</feature>
<feature type="region of interest" description="Disordered" evidence="3">
    <location>
        <begin position="261"/>
        <end position="300"/>
    </location>
</feature>
<dbReference type="AlphaFoldDB" id="A0A9W9CTZ6"/>
<protein>
    <recommendedName>
        <fullName evidence="8">NACHT domain-containing protein</fullName>
    </recommendedName>
</protein>
<accession>A0A9W9CTZ6</accession>
<dbReference type="SUPFAM" id="SSF52540">
    <property type="entry name" value="P-loop containing nucleoside triphosphate hydrolases"/>
    <property type="match status" value="1"/>
</dbReference>
<evidence type="ECO:0000259" key="5">
    <source>
        <dbReference type="Pfam" id="PF25053"/>
    </source>
</evidence>
<evidence type="ECO:0008006" key="8">
    <source>
        <dbReference type="Google" id="ProtNLM"/>
    </source>
</evidence>